<keyword evidence="2" id="KW-1185">Reference proteome</keyword>
<dbReference type="Proteomes" id="UP000237271">
    <property type="component" value="Unassembled WGS sequence"/>
</dbReference>
<comment type="caution">
    <text evidence="1">The sequence shown here is derived from an EMBL/GenBank/DDBJ whole genome shotgun (WGS) entry which is preliminary data.</text>
</comment>
<dbReference type="EMBL" id="NCKW01008581">
    <property type="protein sequence ID" value="POM67881.1"/>
    <property type="molecule type" value="Genomic_DNA"/>
</dbReference>
<reference evidence="1 2" key="1">
    <citation type="journal article" date="2017" name="Genome Biol. Evol.">
        <title>Phytophthora megakarya and P. palmivora, closely related causal agents of cacao black pod rot, underwent increases in genome sizes and gene numbers by different mechanisms.</title>
        <authorList>
            <person name="Ali S.S."/>
            <person name="Shao J."/>
            <person name="Lary D.J."/>
            <person name="Kronmiller B."/>
            <person name="Shen D."/>
            <person name="Strem M.D."/>
            <person name="Amoako-Attah I."/>
            <person name="Akrofi A.Y."/>
            <person name="Begoude B.A."/>
            <person name="Ten Hoopen G.M."/>
            <person name="Coulibaly K."/>
            <person name="Kebe B.I."/>
            <person name="Melnick R.L."/>
            <person name="Guiltinan M.J."/>
            <person name="Tyler B.M."/>
            <person name="Meinhardt L.W."/>
            <person name="Bailey B.A."/>
        </authorList>
    </citation>
    <scope>NUCLEOTIDE SEQUENCE [LARGE SCALE GENOMIC DNA]</scope>
    <source>
        <strain evidence="2">sbr112.9</strain>
    </source>
</reference>
<name>A0A2P4XQP4_9STRA</name>
<protein>
    <submittedName>
        <fullName evidence="1">Uncharacterized protein</fullName>
    </submittedName>
</protein>
<sequence>MLRCVDWRYLSECSVYNQYRPGYVNIAHTNNLDEQQERYQTPQLQGTPVPATPVYPHGYYPPDAGSGSPTFLEHLKAPRGLNHGSTSRGAYERALVQLYAFEYEAPSQPYPSGSSISGWDSVGSLSSDEIRHLRDRVYAIEIALGLGSGGRYPSQQVWGP</sequence>
<accession>A0A2P4XQP4</accession>
<gene>
    <name evidence="1" type="ORF">PHPALM_16033</name>
</gene>
<evidence type="ECO:0000313" key="1">
    <source>
        <dbReference type="EMBL" id="POM67881.1"/>
    </source>
</evidence>
<organism evidence="1 2">
    <name type="scientific">Phytophthora palmivora</name>
    <dbReference type="NCBI Taxonomy" id="4796"/>
    <lineage>
        <taxon>Eukaryota</taxon>
        <taxon>Sar</taxon>
        <taxon>Stramenopiles</taxon>
        <taxon>Oomycota</taxon>
        <taxon>Peronosporomycetes</taxon>
        <taxon>Peronosporales</taxon>
        <taxon>Peronosporaceae</taxon>
        <taxon>Phytophthora</taxon>
    </lineage>
</organism>
<proteinExistence type="predicted"/>
<dbReference type="AlphaFoldDB" id="A0A2P4XQP4"/>
<evidence type="ECO:0000313" key="2">
    <source>
        <dbReference type="Proteomes" id="UP000237271"/>
    </source>
</evidence>